<sequence length="1152" mass="126970">MNLPIDDVVVAPASLPPKATILNYPSPGERFAGAVDYLREEAGICGWVMELAAPGRPLALGVRAGERELARGHAMLARPDIDEVVGHRTECGFMIGWSRFDAAALEDLAGEAPETPLEVYLLETGQLLPFWRHTVLVGQAHRLRTAFPNGDRQPRYRELNDYLEIQDSGLFDSAWYETRHASQLVPGLPPILDYLRQGEAAGRRPNFYFDPAFYARAAGLPSAEGALLHFIRQGNGPAAAPGPHFDARWYRSVHGELPGSAALAHYLAHRDAHAPNEWFDRDHYGRVSGAQDVADLYEHFVTQGFPAGLTASTLFEPKGKRPPSLPAGALLFLHALRNEAKRDAAAPAKPTASAPASMPKAPSPPSEKKPAEEPPPAEATAEPVAAGPETPPDAAAATESSPPVAEASPVDGTPPAAKVAPPAGETVRAEEVTLPALERHRAGDTDGAIAAAVAYLTDTPSGAAAGAAKPLLTVAHGAFTARRQEDALRIYRLLHARGWHDELALLRLIERSVDARDAVAAAPLVEEFERRGRGAGNPWAAVAVTRFHLLRGDRARATAILTSIPVFPAIDAQAEAVVLHCLMEAGQLTEAASRSSTWPEDAAPTLFGARFRLAVRQVDATQVDQLLDDPRAEGLPSWQLAEAMFLMSVPGQLPMAQQHRIMRRLNSLIESRGFNDRSVVQARIHFLLQSQSWDELGALFESIEATPFARDRETLLRKLEYYCYADNPDGAERIYSENFQGTPLNKWESLTILRLLSELKRWEDAAQILVDHVARGFDFSGAGHMAMRVVRKKGLHQAVLDMHGKAEVASEAGLDAFITLVQEDLAIVHSAKALSPRPQTLEGSRRSSRYRSNWVLSSGGEEDAEDEQCMFLCTNQRYFLSLLTFLCSFFGQAPQAGGRVFVFLDRDVPRHWYGSVAMVAARFNRAVELVPEAEFMSEGIEHRVEYGFFAGGSNLSRAAYFRLYAARWLLDRHSYSRAVYMDTDTICRADLSGLFALDIGDDLISAAIEDYSIEVINAAARNNLDPLRYFNSGVLLLRMDAPEIGARIDEAIRISEEEPERLVFHDQCALNIVFQGAARPLPQRYNFFLRPSRERNGYIEDGAVLHFLDKPKPWDIMFDRNYREEWRVWALLLGSILPQGLYVDIFAAANRD</sequence>
<reference evidence="2 3" key="1">
    <citation type="submission" date="2021-07" db="EMBL/GenBank/DDBJ databases">
        <authorList>
            <person name="So Y."/>
        </authorList>
    </citation>
    <scope>NUCLEOTIDE SEQUENCE [LARGE SCALE GENOMIC DNA]</scope>
    <source>
        <strain evidence="2 3">HJA6</strain>
    </source>
</reference>
<organism evidence="2 3">
    <name type="scientific">Roseomonas alba</name>
    <dbReference type="NCBI Taxonomy" id="2846776"/>
    <lineage>
        <taxon>Bacteria</taxon>
        <taxon>Pseudomonadati</taxon>
        <taxon>Pseudomonadota</taxon>
        <taxon>Alphaproteobacteria</taxon>
        <taxon>Acetobacterales</taxon>
        <taxon>Roseomonadaceae</taxon>
        <taxon>Roseomonas</taxon>
    </lineage>
</organism>
<feature type="compositionally biased region" description="Low complexity" evidence="1">
    <location>
        <begin position="345"/>
        <end position="360"/>
    </location>
</feature>
<dbReference type="Pfam" id="PF01501">
    <property type="entry name" value="Glyco_transf_8"/>
    <property type="match status" value="1"/>
</dbReference>
<dbReference type="InterPro" id="IPR002495">
    <property type="entry name" value="Glyco_trans_8"/>
</dbReference>
<dbReference type="Gene3D" id="3.90.550.10">
    <property type="entry name" value="Spore Coat Polysaccharide Biosynthesis Protein SpsA, Chain A"/>
    <property type="match status" value="1"/>
</dbReference>
<evidence type="ECO:0000313" key="3">
    <source>
        <dbReference type="Proteomes" id="UP001196565"/>
    </source>
</evidence>
<gene>
    <name evidence="2" type="ORF">KPL78_12725</name>
</gene>
<feature type="compositionally biased region" description="Low complexity" evidence="1">
    <location>
        <begin position="378"/>
        <end position="403"/>
    </location>
</feature>
<protein>
    <recommendedName>
        <fullName evidence="4">Lipopolysaccharide biosynthesis protein, LPS:glycosyltransferase</fullName>
    </recommendedName>
</protein>
<dbReference type="Proteomes" id="UP001196565">
    <property type="component" value="Unassembled WGS sequence"/>
</dbReference>
<name>A0ABS7ABM0_9PROT</name>
<comment type="caution">
    <text evidence="2">The sequence shown here is derived from an EMBL/GenBank/DDBJ whole genome shotgun (WGS) entry which is preliminary data.</text>
</comment>
<dbReference type="InterPro" id="IPR029044">
    <property type="entry name" value="Nucleotide-diphossugar_trans"/>
</dbReference>
<feature type="region of interest" description="Disordered" evidence="1">
    <location>
        <begin position="341"/>
        <end position="428"/>
    </location>
</feature>
<dbReference type="RefSeq" id="WP_219763331.1">
    <property type="nucleotide sequence ID" value="NZ_JAHYBZ010000004.1"/>
</dbReference>
<evidence type="ECO:0008006" key="4">
    <source>
        <dbReference type="Google" id="ProtNLM"/>
    </source>
</evidence>
<keyword evidence="3" id="KW-1185">Reference proteome</keyword>
<accession>A0ABS7ABM0</accession>
<dbReference type="EMBL" id="JAHYBZ010000004">
    <property type="protein sequence ID" value="MBW6398720.1"/>
    <property type="molecule type" value="Genomic_DNA"/>
</dbReference>
<proteinExistence type="predicted"/>
<evidence type="ECO:0000313" key="2">
    <source>
        <dbReference type="EMBL" id="MBW6398720.1"/>
    </source>
</evidence>
<dbReference type="SUPFAM" id="SSF53448">
    <property type="entry name" value="Nucleotide-diphospho-sugar transferases"/>
    <property type="match status" value="1"/>
</dbReference>
<evidence type="ECO:0000256" key="1">
    <source>
        <dbReference type="SAM" id="MobiDB-lite"/>
    </source>
</evidence>